<comment type="caution">
    <text evidence="1">The sequence shown here is derived from an EMBL/GenBank/DDBJ whole genome shotgun (WGS) entry which is preliminary data.</text>
</comment>
<name>A0ACC0C2Z3_CATRO</name>
<proteinExistence type="predicted"/>
<evidence type="ECO:0000313" key="2">
    <source>
        <dbReference type="Proteomes" id="UP001060085"/>
    </source>
</evidence>
<dbReference type="EMBL" id="CM044702">
    <property type="protein sequence ID" value="KAI5679306.1"/>
    <property type="molecule type" value="Genomic_DNA"/>
</dbReference>
<keyword evidence="2" id="KW-1185">Reference proteome</keyword>
<organism evidence="1 2">
    <name type="scientific">Catharanthus roseus</name>
    <name type="common">Madagascar periwinkle</name>
    <name type="synonym">Vinca rosea</name>
    <dbReference type="NCBI Taxonomy" id="4058"/>
    <lineage>
        <taxon>Eukaryota</taxon>
        <taxon>Viridiplantae</taxon>
        <taxon>Streptophyta</taxon>
        <taxon>Embryophyta</taxon>
        <taxon>Tracheophyta</taxon>
        <taxon>Spermatophyta</taxon>
        <taxon>Magnoliopsida</taxon>
        <taxon>eudicotyledons</taxon>
        <taxon>Gunneridae</taxon>
        <taxon>Pentapetalae</taxon>
        <taxon>asterids</taxon>
        <taxon>lamiids</taxon>
        <taxon>Gentianales</taxon>
        <taxon>Apocynaceae</taxon>
        <taxon>Rauvolfioideae</taxon>
        <taxon>Vinceae</taxon>
        <taxon>Catharanthinae</taxon>
        <taxon>Catharanthus</taxon>
    </lineage>
</organism>
<gene>
    <name evidence="1" type="ORF">M9H77_10256</name>
</gene>
<accession>A0ACC0C2Z3</accession>
<dbReference type="Proteomes" id="UP001060085">
    <property type="component" value="Linkage Group LG02"/>
</dbReference>
<evidence type="ECO:0000313" key="1">
    <source>
        <dbReference type="EMBL" id="KAI5679306.1"/>
    </source>
</evidence>
<reference evidence="2" key="1">
    <citation type="journal article" date="2023" name="Nat. Plants">
        <title>Single-cell RNA sequencing provides a high-resolution roadmap for understanding the multicellular compartmentation of specialized metabolism.</title>
        <authorList>
            <person name="Sun S."/>
            <person name="Shen X."/>
            <person name="Li Y."/>
            <person name="Li Y."/>
            <person name="Wang S."/>
            <person name="Li R."/>
            <person name="Zhang H."/>
            <person name="Shen G."/>
            <person name="Guo B."/>
            <person name="Wei J."/>
            <person name="Xu J."/>
            <person name="St-Pierre B."/>
            <person name="Chen S."/>
            <person name="Sun C."/>
        </authorList>
    </citation>
    <scope>NUCLEOTIDE SEQUENCE [LARGE SCALE GENOMIC DNA]</scope>
</reference>
<protein>
    <submittedName>
        <fullName evidence="1">Uncharacterized protein</fullName>
    </submittedName>
</protein>
<sequence length="1817" mass="205515">MSENSQKEELREEGSIAAEDGGVEPSAAAAAAGNLDGEEVQESEEPVNQVDALHSVQDDSDNVKVAEDVGREDTFVDCSEEIENSEAHQSEESKDIVQDTQSEELNNENNVQELTAEVQNLRNKLERIVAEKCNVEQDYEEERVALKREVNYLHCQLKALNAQQSSTDKNDDGLIDNYYSLEASDNNEKNLTSLASLHEMINDCSKLLESTLDRHLQTKCSIKDLQTALQMKDLEIESLNSKIIECSVSQDVIFSYLSSTNEIFSQPSEVQLERDRNIEEIANRILVSLPKTFHEEGLAEESIVEKYSHVEESIQMLSAKHSAFLSELRQLRCCLTEIPTDISPDDEVEIFSAVRDKLLELKRREVDMDQKLSHFENENVKLAEQLNRNQTIIESANAEIAKLNAELEQEKMRYANTKEKLSLAVTKGKALVQQRDSLKQALADRTSELEKYLAELQEKSSALEAADQSKDLLLRSENFAASLQESLFQRDSILQKCEELLSEAAGSESVQSLDIVEKIRWLSNQRNELQGVALEFNKLSDVLSSISFPEDVPLNDLDTQIKWLVQSFYLAKEEALKLQDDIARIREAAHKEIDHLTTSLLAETQEKDYLQEELQDLRRNYETLVEKEYQVSSEKDELVSMLLKASGITINNQEEVNFSQHGVSVMVDKCLTNIKEQVGEPLETSQDKVEVFEKLQSLLYVRDQDSMLYMKLLEEEMLDRAEMNRLSRELVLVNEALCTLKAEKDTQQKDLERSEEKAALLREKLSMAVKKGKGLVQDRENLKGMLDGKNTEIESLKSELHEQVVTCNDLKDQINKLMAQVDRIPELETELAANEERRNDLEKFLLESNNMLHRLIECIDSIDLPADVVFQEPSEKVKWLATCLDKCQTAEAQAQQELETVKLDANTLISKMKETETAMNLMEKSLADAESQVSHLLEEKRELEIAKIQSEEELQKALEEATSLKSKFTEVSATARSQEDALMSAEENISKLIKEREDAIVSKAAADEELGRLTEENSINVSKLVEAEKLTKSLEDAFSHIQTSFTLLSDEHNKALIGRSNTEDELNKLKVEADFLSSKLSDASMTIKSLEDALATAENNISDLVQENKNAEEEISALNSKLNACLQELAGTHGSIENNSLELFDKLSSLQLLLRDDTLLSLIQQTFVKKTESLKDMDLLFRDIKKNFLEMDSEVLQNYPVTEDDSSLSTLLHVDSNDDSNLEISNGDVNAAEDENITLHIQRTVEKFHSRDKTLANRIESFARFLDNLILVVLERLRATKDGVVVTLELVKSLQQKVHELEMERHVQENTISILENDVKTLLSSCTNAIHELESESENDLLDLSSIPILGNSSEHYSRELGALDENGSVDHELEFEGSNHKPSAEKLLRAARHSRLLTKQFHGIKRLVVNTIEGLQNELEEIKLTCRKFSEERDLNHHQISKLETDLGALQNLYNETRLEVEDYQAREATWKEREVELSTVHATSVMKVHEFEDFPLSTSQIRTLFDKINAIDISFTESEVHDLETHDSADVWKLFYIVDKFTGLLQKIKSEAQERQSLQSKLENQVLENEYLKEEVAGHVRDKQESERQRNELALGLEDIIQKLGGDDLVGVHKVDHVTALLPILEKIVTHTRAESEIFKSKAEELSTKLLKTQKLVDDLSAKLKLLEESKPVVVNRPETVQEKGIFESSSLPANSEISEIQDPGPIAKNTAVSSIASAAHARTLRKGSSDHLAIVVDPESQRLVNNEQADDEKGHVFKSLNTSGLIPRQGKMVADRLDGIWVSGGRALMSHPRARLGFIAYWLFLHIWVLGSIL</sequence>